<accession>A0A6J5LRL1</accession>
<name>A0A6J5LRL1_9CAUD</name>
<proteinExistence type="predicted"/>
<protein>
    <submittedName>
        <fullName evidence="2">Uncharacterized protein</fullName>
    </submittedName>
</protein>
<evidence type="ECO:0000313" key="2">
    <source>
        <dbReference type="EMBL" id="CAB4135833.1"/>
    </source>
</evidence>
<reference evidence="2" key="1">
    <citation type="submission" date="2020-04" db="EMBL/GenBank/DDBJ databases">
        <authorList>
            <person name="Chiriac C."/>
            <person name="Salcher M."/>
            <person name="Ghai R."/>
            <person name="Kavagutti S V."/>
        </authorList>
    </citation>
    <scope>NUCLEOTIDE SEQUENCE</scope>
</reference>
<sequence length="279" mass="32722">MLTRIYHKKNELFQVEFYQNEECQQVFNFENIKNLYIELKDGDCTPIFSLSNKLWSLNIKANIFTPAWYLGLYDGISPQTPLITLNDVLDDIDLSKYIPKDNAVLFLSEGEANKHSNNCEAWFLYQKDFPARQFNSEMDIRDWKAITIFLTHGTESELKKANEIVQELKEKYGVYEVNVFVLHCFVNLRPTWLPQISFLNGVLTFHFFNILTHSKQEIILAREECGEELENNYYCAGINTITTTNSTKIAHNEGYHCELEHKFNILDCYDIFNDYLEGE</sequence>
<dbReference type="EMBL" id="LR796304">
    <property type="protein sequence ID" value="CAB4135833.1"/>
    <property type="molecule type" value="Genomic_DNA"/>
</dbReference>
<evidence type="ECO:0000256" key="1">
    <source>
        <dbReference type="SAM" id="Coils"/>
    </source>
</evidence>
<feature type="coiled-coil region" evidence="1">
    <location>
        <begin position="151"/>
        <end position="178"/>
    </location>
</feature>
<gene>
    <name evidence="2" type="ORF">UFOVP286_79</name>
</gene>
<organism evidence="2">
    <name type="scientific">uncultured Caudovirales phage</name>
    <dbReference type="NCBI Taxonomy" id="2100421"/>
    <lineage>
        <taxon>Viruses</taxon>
        <taxon>Duplodnaviria</taxon>
        <taxon>Heunggongvirae</taxon>
        <taxon>Uroviricota</taxon>
        <taxon>Caudoviricetes</taxon>
        <taxon>Peduoviridae</taxon>
        <taxon>Maltschvirus</taxon>
        <taxon>Maltschvirus maltsch</taxon>
    </lineage>
</organism>
<keyword evidence="1" id="KW-0175">Coiled coil</keyword>